<organism evidence="1 2">
    <name type="scientific">Coregonus suidteri</name>
    <dbReference type="NCBI Taxonomy" id="861788"/>
    <lineage>
        <taxon>Eukaryota</taxon>
        <taxon>Metazoa</taxon>
        <taxon>Chordata</taxon>
        <taxon>Craniata</taxon>
        <taxon>Vertebrata</taxon>
        <taxon>Euteleostomi</taxon>
        <taxon>Actinopterygii</taxon>
        <taxon>Neopterygii</taxon>
        <taxon>Teleostei</taxon>
        <taxon>Protacanthopterygii</taxon>
        <taxon>Salmoniformes</taxon>
        <taxon>Salmonidae</taxon>
        <taxon>Coregoninae</taxon>
        <taxon>Coregonus</taxon>
    </lineage>
</organism>
<evidence type="ECO:0000313" key="2">
    <source>
        <dbReference type="Proteomes" id="UP001356427"/>
    </source>
</evidence>
<dbReference type="Proteomes" id="UP001356427">
    <property type="component" value="Unassembled WGS sequence"/>
</dbReference>
<evidence type="ECO:0000313" key="1">
    <source>
        <dbReference type="EMBL" id="KAK6322615.1"/>
    </source>
</evidence>
<comment type="caution">
    <text evidence="1">The sequence shown here is derived from an EMBL/GenBank/DDBJ whole genome shotgun (WGS) entry which is preliminary data.</text>
</comment>
<dbReference type="AlphaFoldDB" id="A0AAN8MF02"/>
<dbReference type="EMBL" id="JAGTTL010000005">
    <property type="protein sequence ID" value="KAK6322615.1"/>
    <property type="molecule type" value="Genomic_DNA"/>
</dbReference>
<proteinExistence type="predicted"/>
<sequence length="69" mass="7141">MSLIHCGLNHFSVVTGGVARSCDGCSMRGGPHGGAGQVSSECPQLTWPEPVHPALPRDSPTSPCIMRGI</sequence>
<name>A0AAN8MF02_9TELE</name>
<protein>
    <submittedName>
        <fullName evidence="1">Uncharacterized protein</fullName>
    </submittedName>
</protein>
<keyword evidence="2" id="KW-1185">Reference proteome</keyword>
<gene>
    <name evidence="1" type="ORF">J4Q44_G00074070</name>
</gene>
<accession>A0AAN8MF02</accession>
<reference evidence="1 2" key="1">
    <citation type="submission" date="2021-04" db="EMBL/GenBank/DDBJ databases">
        <authorList>
            <person name="De Guttry C."/>
            <person name="Zahm M."/>
            <person name="Klopp C."/>
            <person name="Cabau C."/>
            <person name="Louis A."/>
            <person name="Berthelot C."/>
            <person name="Parey E."/>
            <person name="Roest Crollius H."/>
            <person name="Montfort J."/>
            <person name="Robinson-Rechavi M."/>
            <person name="Bucao C."/>
            <person name="Bouchez O."/>
            <person name="Gislard M."/>
            <person name="Lluch J."/>
            <person name="Milhes M."/>
            <person name="Lampietro C."/>
            <person name="Lopez Roques C."/>
            <person name="Donnadieu C."/>
            <person name="Braasch I."/>
            <person name="Desvignes T."/>
            <person name="Postlethwait J."/>
            <person name="Bobe J."/>
            <person name="Wedekind C."/>
            <person name="Guiguen Y."/>
        </authorList>
    </citation>
    <scope>NUCLEOTIDE SEQUENCE [LARGE SCALE GENOMIC DNA]</scope>
    <source>
        <strain evidence="1">Cs_M1</strain>
        <tissue evidence="1">Blood</tissue>
    </source>
</reference>